<dbReference type="Proteomes" id="UP000235392">
    <property type="component" value="Unassembled WGS sequence"/>
</dbReference>
<dbReference type="Pfam" id="PF12572">
    <property type="entry name" value="DUF3752"/>
    <property type="match status" value="1"/>
</dbReference>
<organism evidence="3 4">
    <name type="scientific">Puccinia coronata f. sp. avenae</name>
    <dbReference type="NCBI Taxonomy" id="200324"/>
    <lineage>
        <taxon>Eukaryota</taxon>
        <taxon>Fungi</taxon>
        <taxon>Dikarya</taxon>
        <taxon>Basidiomycota</taxon>
        <taxon>Pucciniomycotina</taxon>
        <taxon>Pucciniomycetes</taxon>
        <taxon>Pucciniales</taxon>
        <taxon>Pucciniaceae</taxon>
        <taxon>Puccinia</taxon>
    </lineage>
</organism>
<sequence length="375" mass="41574">MALPLAGPSTPPTNRAKQDNKKTNGPAHENQSQAQVDGNDSDSSDDFMPTLPPNFSKPKLAPAAPIGPKLPAGYTVSEARHTGDDVSDHGGDDDDDDDDDDVAGPAPLPAHLSSSLSLPNEGVIALREREERQKELDRIERESKVLKRDEWMLLPPKEFDLKTAIDPTKIKARGFKQTSKPHASSTEGSRTTASSSLWTETPAERSQRLADEAIGKRRRAEEVAKGGTGDDDDDLEASKRKKRDHLMRQQVDQHNKSLRNASLLDLHRTANTNVSNSKTRSEKETDKKQKVVWDHDAMMGVNSKLLSDNQKANMINDAKGLGGRFGGGSFLQEGDREYYIGRKDIYDYETTYHISLLMGGYERKTMNRIQNLNDD</sequence>
<feature type="compositionally biased region" description="Basic and acidic residues" evidence="1">
    <location>
        <begin position="202"/>
        <end position="224"/>
    </location>
</feature>
<name>A0A2N5SFC5_9BASI</name>
<dbReference type="InterPro" id="IPR046331">
    <property type="entry name" value="GPAM1-like"/>
</dbReference>
<dbReference type="EMBL" id="PGCI01000903">
    <property type="protein sequence ID" value="PLW11946.1"/>
    <property type="molecule type" value="Genomic_DNA"/>
</dbReference>
<feature type="compositionally biased region" description="Basic and acidic residues" evidence="1">
    <location>
        <begin position="279"/>
        <end position="288"/>
    </location>
</feature>
<dbReference type="InterPro" id="IPR022226">
    <property type="entry name" value="DUF3752"/>
</dbReference>
<feature type="domain" description="DUF3752" evidence="2">
    <location>
        <begin position="155"/>
        <end position="326"/>
    </location>
</feature>
<protein>
    <recommendedName>
        <fullName evidence="2">DUF3752 domain-containing protein</fullName>
    </recommendedName>
</protein>
<feature type="compositionally biased region" description="Low complexity" evidence="1">
    <location>
        <begin position="109"/>
        <end position="119"/>
    </location>
</feature>
<evidence type="ECO:0000256" key="1">
    <source>
        <dbReference type="SAM" id="MobiDB-lite"/>
    </source>
</evidence>
<reference evidence="3 4" key="1">
    <citation type="submission" date="2017-11" db="EMBL/GenBank/DDBJ databases">
        <title>De novo assembly and phasing of dikaryotic genomes from two isolates of Puccinia coronata f. sp. avenae, the causal agent of oat crown rust.</title>
        <authorList>
            <person name="Miller M.E."/>
            <person name="Zhang Y."/>
            <person name="Omidvar V."/>
            <person name="Sperschneider J."/>
            <person name="Schwessinger B."/>
            <person name="Raley C."/>
            <person name="Palmer J.M."/>
            <person name="Garnica D."/>
            <person name="Upadhyaya N."/>
            <person name="Rathjen J."/>
            <person name="Taylor J.M."/>
            <person name="Park R.F."/>
            <person name="Dodds P.N."/>
            <person name="Hirsch C.D."/>
            <person name="Kianian S.F."/>
            <person name="Figueroa M."/>
        </authorList>
    </citation>
    <scope>NUCLEOTIDE SEQUENCE [LARGE SCALE GENOMIC DNA]</scope>
    <source>
        <strain evidence="3">12SD80</strain>
    </source>
</reference>
<proteinExistence type="predicted"/>
<feature type="compositionally biased region" description="Polar residues" evidence="1">
    <location>
        <begin position="29"/>
        <end position="38"/>
    </location>
</feature>
<feature type="compositionally biased region" description="Basic and acidic residues" evidence="1">
    <location>
        <begin position="126"/>
        <end position="163"/>
    </location>
</feature>
<gene>
    <name evidence="3" type="ORF">PCASD_23819</name>
</gene>
<feature type="compositionally biased region" description="Basic and acidic residues" evidence="1">
    <location>
        <begin position="78"/>
        <end position="90"/>
    </location>
</feature>
<comment type="caution">
    <text evidence="3">The sequence shown here is derived from an EMBL/GenBank/DDBJ whole genome shotgun (WGS) entry which is preliminary data.</text>
</comment>
<evidence type="ECO:0000313" key="3">
    <source>
        <dbReference type="EMBL" id="PLW11946.1"/>
    </source>
</evidence>
<evidence type="ECO:0000313" key="4">
    <source>
        <dbReference type="Proteomes" id="UP000235392"/>
    </source>
</evidence>
<accession>A0A2N5SFC5</accession>
<feature type="compositionally biased region" description="Polar residues" evidence="1">
    <location>
        <begin position="176"/>
        <end position="199"/>
    </location>
</feature>
<feature type="region of interest" description="Disordered" evidence="1">
    <location>
        <begin position="1"/>
        <end position="288"/>
    </location>
</feature>
<dbReference type="PANTHER" id="PTHR46370">
    <property type="entry name" value="GPALPP MOTIFS-CONTAINING PROTEIN 1"/>
    <property type="match status" value="1"/>
</dbReference>
<feature type="compositionally biased region" description="Polar residues" evidence="1">
    <location>
        <begin position="269"/>
        <end position="278"/>
    </location>
</feature>
<evidence type="ECO:0000259" key="2">
    <source>
        <dbReference type="Pfam" id="PF12572"/>
    </source>
</evidence>
<dbReference type="PANTHER" id="PTHR46370:SF1">
    <property type="entry name" value="GPALPP MOTIFS-CONTAINING PROTEIN 1"/>
    <property type="match status" value="1"/>
</dbReference>
<feature type="compositionally biased region" description="Acidic residues" evidence="1">
    <location>
        <begin position="91"/>
        <end position="102"/>
    </location>
</feature>
<dbReference type="AlphaFoldDB" id="A0A2N5SFC5"/>